<dbReference type="RefSeq" id="XP_005648084.1">
    <property type="nucleotide sequence ID" value="XM_005648027.1"/>
</dbReference>
<dbReference type="EMBL" id="AGSI01000007">
    <property type="protein sequence ID" value="EIE23540.1"/>
    <property type="molecule type" value="Genomic_DNA"/>
</dbReference>
<dbReference type="AlphaFoldDB" id="I0YYS1"/>
<dbReference type="Proteomes" id="UP000007264">
    <property type="component" value="Unassembled WGS sequence"/>
</dbReference>
<keyword evidence="2" id="KW-1185">Reference proteome</keyword>
<gene>
    <name evidence="1" type="ORF">COCSUDRAFT_53378</name>
</gene>
<accession>I0YYS1</accession>
<comment type="caution">
    <text evidence="1">The sequence shown here is derived from an EMBL/GenBank/DDBJ whole genome shotgun (WGS) entry which is preliminary data.</text>
</comment>
<evidence type="ECO:0000313" key="2">
    <source>
        <dbReference type="Proteomes" id="UP000007264"/>
    </source>
</evidence>
<reference evidence="1 2" key="1">
    <citation type="journal article" date="2012" name="Genome Biol.">
        <title>The genome of the polar eukaryotic microalga coccomyxa subellipsoidea reveals traits of cold adaptation.</title>
        <authorList>
            <person name="Blanc G."/>
            <person name="Agarkova I."/>
            <person name="Grimwood J."/>
            <person name="Kuo A."/>
            <person name="Brueggeman A."/>
            <person name="Dunigan D."/>
            <person name="Gurnon J."/>
            <person name="Ladunga I."/>
            <person name="Lindquist E."/>
            <person name="Lucas S."/>
            <person name="Pangilinan J."/>
            <person name="Proschold T."/>
            <person name="Salamov A."/>
            <person name="Schmutz J."/>
            <person name="Weeks D."/>
            <person name="Yamada T."/>
            <person name="Claverie J.M."/>
            <person name="Grigoriev I."/>
            <person name="Van Etten J."/>
            <person name="Lomsadze A."/>
            <person name="Borodovsky M."/>
        </authorList>
    </citation>
    <scope>NUCLEOTIDE SEQUENCE [LARGE SCALE GENOMIC DNA]</scope>
    <source>
        <strain evidence="1 2">C-169</strain>
    </source>
</reference>
<proteinExistence type="predicted"/>
<sequence length="74" mass="8657">MNTRKYASQHADKYQLPKRTARLLVDVCRSKSATSQGQDMDANHRPNRLCVLRAHLDWQVFKELQSGENCRRLD</sequence>
<dbReference type="KEGG" id="csl:COCSUDRAFT_53378"/>
<protein>
    <submittedName>
        <fullName evidence="1">Uncharacterized protein</fullName>
    </submittedName>
</protein>
<dbReference type="GeneID" id="17041532"/>
<organism evidence="1 2">
    <name type="scientific">Coccomyxa subellipsoidea (strain C-169)</name>
    <name type="common">Green microalga</name>
    <dbReference type="NCBI Taxonomy" id="574566"/>
    <lineage>
        <taxon>Eukaryota</taxon>
        <taxon>Viridiplantae</taxon>
        <taxon>Chlorophyta</taxon>
        <taxon>core chlorophytes</taxon>
        <taxon>Trebouxiophyceae</taxon>
        <taxon>Trebouxiophyceae incertae sedis</taxon>
        <taxon>Coccomyxaceae</taxon>
        <taxon>Coccomyxa</taxon>
        <taxon>Coccomyxa subellipsoidea</taxon>
    </lineage>
</organism>
<evidence type="ECO:0000313" key="1">
    <source>
        <dbReference type="EMBL" id="EIE23540.1"/>
    </source>
</evidence>
<name>I0YYS1_COCSC</name>